<keyword evidence="6" id="KW-0479">Metal-binding</keyword>
<keyword evidence="7" id="KW-0378">Hydrolase</keyword>
<proteinExistence type="inferred from homology"/>
<dbReference type="PANTHER" id="PTHR23114:SF17">
    <property type="entry name" value="M7GPPPN-MRNA HYDROLASE"/>
    <property type="match status" value="1"/>
</dbReference>
<dbReference type="InterPro" id="IPR036189">
    <property type="entry name" value="DCP2_BoxA_sf"/>
</dbReference>
<name>A0A1G4KEB8_9SACH</name>
<feature type="region of interest" description="Disordered" evidence="11">
    <location>
        <begin position="734"/>
        <end position="830"/>
    </location>
</feature>
<dbReference type="Pfam" id="PF00293">
    <property type="entry name" value="NUDIX"/>
    <property type="match status" value="1"/>
</dbReference>
<keyword evidence="14" id="KW-1185">Reference proteome</keyword>
<dbReference type="PROSITE" id="PS51462">
    <property type="entry name" value="NUDIX"/>
    <property type="match status" value="1"/>
</dbReference>
<dbReference type="PROSITE" id="PS00893">
    <property type="entry name" value="NUDIX_BOX"/>
    <property type="match status" value="1"/>
</dbReference>
<dbReference type="InterPro" id="IPR000086">
    <property type="entry name" value="NUDIX_hydrolase_dom"/>
</dbReference>
<dbReference type="Gene3D" id="3.90.79.10">
    <property type="entry name" value="Nucleoside Triphosphate Pyrophosphohydrolase"/>
    <property type="match status" value="1"/>
</dbReference>
<feature type="compositionally biased region" description="Low complexity" evidence="11">
    <location>
        <begin position="369"/>
        <end position="381"/>
    </location>
</feature>
<dbReference type="InterPro" id="IPR020084">
    <property type="entry name" value="NUDIX_hydrolase_CS"/>
</dbReference>
<comment type="cofactor">
    <cofactor evidence="1">
        <name>Mn(2+)</name>
        <dbReference type="ChEBI" id="CHEBI:29035"/>
    </cofactor>
</comment>
<evidence type="ECO:0000256" key="10">
    <source>
        <dbReference type="ARBA" id="ARBA00023211"/>
    </source>
</evidence>
<feature type="compositionally biased region" description="Basic and acidic residues" evidence="11">
    <location>
        <begin position="751"/>
        <end position="763"/>
    </location>
</feature>
<dbReference type="InterPro" id="IPR007722">
    <property type="entry name" value="DCP2_BoxA"/>
</dbReference>
<feature type="compositionally biased region" description="Acidic residues" evidence="11">
    <location>
        <begin position="518"/>
        <end position="543"/>
    </location>
</feature>
<feature type="compositionally biased region" description="Polar residues" evidence="11">
    <location>
        <begin position="566"/>
        <end position="575"/>
    </location>
</feature>
<accession>A0A1G4KEB8</accession>
<keyword evidence="4" id="KW-0963">Cytoplasm</keyword>
<dbReference type="GO" id="GO:0003723">
    <property type="term" value="F:RNA binding"/>
    <property type="evidence" value="ECO:0007669"/>
    <property type="project" value="UniProtKB-KW"/>
</dbReference>
<evidence type="ECO:0000313" key="13">
    <source>
        <dbReference type="EMBL" id="SCV02810.1"/>
    </source>
</evidence>
<feature type="region of interest" description="Disordered" evidence="11">
    <location>
        <begin position="430"/>
        <end position="458"/>
    </location>
</feature>
<keyword evidence="8" id="KW-0694">RNA-binding</keyword>
<feature type="compositionally biased region" description="Polar residues" evidence="11">
    <location>
        <begin position="794"/>
        <end position="806"/>
    </location>
</feature>
<dbReference type="CDD" id="cd03672">
    <property type="entry name" value="NUDIX_Dcp2p_Nudt20"/>
    <property type="match status" value="1"/>
</dbReference>
<protein>
    <submittedName>
        <fullName evidence="13">LAME_0H05402g1_1</fullName>
    </submittedName>
</protein>
<keyword evidence="5" id="KW-0507">mRNA processing</keyword>
<evidence type="ECO:0000256" key="8">
    <source>
        <dbReference type="ARBA" id="ARBA00022884"/>
    </source>
</evidence>
<evidence type="ECO:0000259" key="12">
    <source>
        <dbReference type="PROSITE" id="PS51462"/>
    </source>
</evidence>
<dbReference type="InterPro" id="IPR044099">
    <property type="entry name" value="Dcp2_NUDIX"/>
</dbReference>
<dbReference type="GO" id="GO:0140933">
    <property type="term" value="F:5'-(N(7)-methylguanosine 5'-triphospho)-[mRNA] hydrolase activity"/>
    <property type="evidence" value="ECO:0007669"/>
    <property type="project" value="InterPro"/>
</dbReference>
<evidence type="ECO:0000256" key="6">
    <source>
        <dbReference type="ARBA" id="ARBA00022723"/>
    </source>
</evidence>
<organism evidence="13 14">
    <name type="scientific">Lachancea meyersii CBS 8951</name>
    <dbReference type="NCBI Taxonomy" id="1266667"/>
    <lineage>
        <taxon>Eukaryota</taxon>
        <taxon>Fungi</taxon>
        <taxon>Dikarya</taxon>
        <taxon>Ascomycota</taxon>
        <taxon>Saccharomycotina</taxon>
        <taxon>Saccharomycetes</taxon>
        <taxon>Saccharomycetales</taxon>
        <taxon>Saccharomycetaceae</taxon>
        <taxon>Lachancea</taxon>
    </lineage>
</organism>
<feature type="domain" description="Nudix hydrolase" evidence="12">
    <location>
        <begin position="101"/>
        <end position="227"/>
    </location>
</feature>
<dbReference type="Proteomes" id="UP000191144">
    <property type="component" value="Chromosome H"/>
</dbReference>
<dbReference type="GO" id="GO:0000184">
    <property type="term" value="P:nuclear-transcribed mRNA catabolic process, nonsense-mediated decay"/>
    <property type="evidence" value="ECO:0007669"/>
    <property type="project" value="UniProtKB-KW"/>
</dbReference>
<gene>
    <name evidence="13" type="ORF">LAME_0H05402G</name>
</gene>
<dbReference type="SUPFAM" id="SSF140586">
    <property type="entry name" value="Dcp2 domain-like"/>
    <property type="match status" value="1"/>
</dbReference>
<evidence type="ECO:0000256" key="2">
    <source>
        <dbReference type="ARBA" id="ARBA00004201"/>
    </source>
</evidence>
<feature type="compositionally biased region" description="Polar residues" evidence="11">
    <location>
        <begin position="406"/>
        <end position="415"/>
    </location>
</feature>
<dbReference type="PANTHER" id="PTHR23114">
    <property type="entry name" value="M7GPPPN-MRNA HYDROLASE"/>
    <property type="match status" value="1"/>
</dbReference>
<evidence type="ECO:0000256" key="7">
    <source>
        <dbReference type="ARBA" id="ARBA00022801"/>
    </source>
</evidence>
<dbReference type="Gene3D" id="1.10.10.1050">
    <property type="entry name" value="Dcp2, box A domain"/>
    <property type="match status" value="1"/>
</dbReference>
<feature type="compositionally biased region" description="Basic and acidic residues" evidence="11">
    <location>
        <begin position="704"/>
        <end position="718"/>
    </location>
</feature>
<dbReference type="OrthoDB" id="18996at2759"/>
<evidence type="ECO:0000256" key="1">
    <source>
        <dbReference type="ARBA" id="ARBA00001936"/>
    </source>
</evidence>
<dbReference type="Pfam" id="PF05026">
    <property type="entry name" value="DCP2"/>
    <property type="match status" value="1"/>
</dbReference>
<evidence type="ECO:0000256" key="9">
    <source>
        <dbReference type="ARBA" id="ARBA00023161"/>
    </source>
</evidence>
<dbReference type="GO" id="GO:0000932">
    <property type="term" value="C:P-body"/>
    <property type="evidence" value="ECO:0007669"/>
    <property type="project" value="UniProtKB-SubCell"/>
</dbReference>
<dbReference type="SUPFAM" id="SSF55811">
    <property type="entry name" value="Nudix"/>
    <property type="match status" value="1"/>
</dbReference>
<feature type="compositionally biased region" description="Basic and acidic residues" evidence="11">
    <location>
        <begin position="550"/>
        <end position="565"/>
    </location>
</feature>
<keyword evidence="10" id="KW-0464">Manganese</keyword>
<evidence type="ECO:0000256" key="11">
    <source>
        <dbReference type="SAM" id="MobiDB-lite"/>
    </source>
</evidence>
<evidence type="ECO:0000256" key="5">
    <source>
        <dbReference type="ARBA" id="ARBA00022664"/>
    </source>
</evidence>
<dbReference type="GO" id="GO:0006397">
    <property type="term" value="P:mRNA processing"/>
    <property type="evidence" value="ECO:0007669"/>
    <property type="project" value="UniProtKB-KW"/>
</dbReference>
<feature type="region of interest" description="Disordered" evidence="11">
    <location>
        <begin position="508"/>
        <end position="575"/>
    </location>
</feature>
<dbReference type="AlphaFoldDB" id="A0A1G4KEB8"/>
<reference evidence="14" key="1">
    <citation type="submission" date="2016-03" db="EMBL/GenBank/DDBJ databases">
        <authorList>
            <person name="Devillers Hugo."/>
        </authorList>
    </citation>
    <scope>NUCLEOTIDE SEQUENCE [LARGE SCALE GENOMIC DNA]</scope>
</reference>
<feature type="region of interest" description="Disordered" evidence="11">
    <location>
        <begin position="364"/>
        <end position="415"/>
    </location>
</feature>
<dbReference type="FunFam" id="3.90.79.10:FF:000045">
    <property type="entry name" value="mRNA-decapping enzyme 2"/>
    <property type="match status" value="1"/>
</dbReference>
<comment type="subcellular location">
    <subcellularLocation>
        <location evidence="2">Cytoplasm</location>
        <location evidence="2">P-body</location>
    </subcellularLocation>
</comment>
<evidence type="ECO:0000256" key="3">
    <source>
        <dbReference type="ARBA" id="ARBA00005279"/>
    </source>
</evidence>
<dbReference type="EMBL" id="LT598480">
    <property type="protein sequence ID" value="SCV02810.1"/>
    <property type="molecule type" value="Genomic_DNA"/>
</dbReference>
<dbReference type="SMART" id="SM01125">
    <property type="entry name" value="DCP2"/>
    <property type="match status" value="1"/>
</dbReference>
<keyword evidence="9" id="KW-0866">Nonsense-mediated mRNA decay</keyword>
<comment type="similarity">
    <text evidence="3">Belongs to the Nudix hydrolase family. DCP2 subfamily.</text>
</comment>
<dbReference type="GO" id="GO:0030145">
    <property type="term" value="F:manganese ion binding"/>
    <property type="evidence" value="ECO:0007669"/>
    <property type="project" value="InterPro"/>
</dbReference>
<evidence type="ECO:0000256" key="4">
    <source>
        <dbReference type="ARBA" id="ARBA00022490"/>
    </source>
</evidence>
<dbReference type="InterPro" id="IPR015797">
    <property type="entry name" value="NUDIX_hydrolase-like_dom_sf"/>
</dbReference>
<sequence length="830" mass="92280">MSLPLRHPLDTAASLDRVLEDLIVRFIINCPPEDFSSVERELFHVEEANWFYTDYVKILNPNLPNLKIKSFAQHVIKLCPMVWKWDVRAEQALQKFSQYKRSIPVRGAAIFNQKLTKLLLVKGTESDSWSFPRGKISKDENDVDCCVREVLEETGCDISDYINENAFIERNIGGKNYKIFLVSGIPEDFKFEPKVRNEIEKIQWHDFKKLSRSCNPKTAQVKIYLVNNLMRPLAMWVKSNRQIGDDEKLKAHVETQLKLLLGIKKEDISDPGRELLNMLQSTVSAGNATSNQALKVDSLSKTESNANTAANAIGTVGTSNAATPLTAIPAPTFVAPPPQFQHSFPFMAFQPFAPFPFMNGAGLQIGAVPQPENSSSSSESTQPPPTPKMNSLAKPTVVEEEERQESNLSQANPLQHASAKQLLDILNKKNLNKPASPPGQQSTPANVGFRGHDEASLDLNTSPKTLLSLLNKPQKQASSEQETKRDISAKPDFAKITLTSVAQLPDVHNASTTGTDISEYEDFESCSESDSEDKEEEVQEDPLESFSAKYARDNKHQRQKMEASGKQHTGQNFSNTPNFLQTSSAEIPITNIPKAHPGVATNDLLHNPNFKDIKTKESLNVQLDLQTENQEDKNARSQVKPKFKLLKRGEMLNDVLDSSEIDKSVEEERNTFKVSDGKVLLNMLKKAPVSCPPSRAENAPTNNDHTHAADRESTLETGKKMDSDILLNLLKNGKPGLFAQPPRSSSSSQHCELENRTMQKDSGSESSELLKMLRGHSPGNSMTRPAERVPPSADINNPPSSFSYQILQRPLPQDENASKQLLGMLKNASK</sequence>
<feature type="region of interest" description="Disordered" evidence="11">
    <location>
        <begin position="689"/>
        <end position="718"/>
    </location>
</feature>
<evidence type="ECO:0000313" key="14">
    <source>
        <dbReference type="Proteomes" id="UP000191144"/>
    </source>
</evidence>
<dbReference type="GO" id="GO:0000290">
    <property type="term" value="P:deadenylation-dependent decapping of nuclear-transcribed mRNA"/>
    <property type="evidence" value="ECO:0007669"/>
    <property type="project" value="InterPro"/>
</dbReference>